<gene>
    <name evidence="9" type="primary">pilC</name>
    <name evidence="9" type="ORF">E3A20_00890</name>
</gene>
<evidence type="ECO:0000313" key="10">
    <source>
        <dbReference type="Proteomes" id="UP000321083"/>
    </source>
</evidence>
<evidence type="ECO:0000259" key="8">
    <source>
        <dbReference type="Pfam" id="PF00482"/>
    </source>
</evidence>
<comment type="caution">
    <text evidence="9">The sequence shown here is derived from an EMBL/GenBank/DDBJ whole genome shotgun (WGS) entry which is preliminary data.</text>
</comment>
<evidence type="ECO:0000256" key="4">
    <source>
        <dbReference type="ARBA" id="ARBA00022692"/>
    </source>
</evidence>
<protein>
    <submittedName>
        <fullName evidence="9">Type II secretion system protein F</fullName>
    </submittedName>
</protein>
<keyword evidence="3" id="KW-1003">Cell membrane</keyword>
<comment type="similarity">
    <text evidence="2">Belongs to the GSP F family.</text>
</comment>
<dbReference type="GO" id="GO:0005886">
    <property type="term" value="C:plasma membrane"/>
    <property type="evidence" value="ECO:0007669"/>
    <property type="project" value="UniProtKB-SubCell"/>
</dbReference>
<dbReference type="AlphaFoldDB" id="A0A5C6MHJ6"/>
<evidence type="ECO:0000256" key="6">
    <source>
        <dbReference type="ARBA" id="ARBA00023136"/>
    </source>
</evidence>
<evidence type="ECO:0000256" key="1">
    <source>
        <dbReference type="ARBA" id="ARBA00004651"/>
    </source>
</evidence>
<dbReference type="Pfam" id="PF00482">
    <property type="entry name" value="T2SSF"/>
    <property type="match status" value="1"/>
</dbReference>
<feature type="domain" description="Type II secretion system protein GspF" evidence="8">
    <location>
        <begin position="13"/>
        <end position="131"/>
    </location>
</feature>
<evidence type="ECO:0000313" key="9">
    <source>
        <dbReference type="EMBL" id="TWW12621.1"/>
    </source>
</evidence>
<dbReference type="PANTHER" id="PTHR30012:SF0">
    <property type="entry name" value="TYPE II SECRETION SYSTEM PROTEIN F-RELATED"/>
    <property type="match status" value="1"/>
</dbReference>
<feature type="transmembrane region" description="Helical" evidence="7">
    <location>
        <begin position="112"/>
        <end position="132"/>
    </location>
</feature>
<reference evidence="9 10" key="1">
    <citation type="submission" date="2019-08" db="EMBL/GenBank/DDBJ databases">
        <title>100 year-old enigma solved: identification of Planctomyces bekefii, the type genus and species of the phylum Planctomycetes.</title>
        <authorList>
            <person name="Svetlana D.N."/>
            <person name="Overmann J."/>
        </authorList>
    </citation>
    <scope>NUCLEOTIDE SEQUENCE [LARGE SCALE GENOMIC DNA]</scope>
    <source>
        <strain evidence="9">Phe10_nw2017</strain>
    </source>
</reference>
<dbReference type="Proteomes" id="UP000321083">
    <property type="component" value="Unassembled WGS sequence"/>
</dbReference>
<evidence type="ECO:0000256" key="7">
    <source>
        <dbReference type="SAM" id="Phobius"/>
    </source>
</evidence>
<keyword evidence="10" id="KW-1185">Reference proteome</keyword>
<organism evidence="9 10">
    <name type="scientific">Planctomyces bekefii</name>
    <dbReference type="NCBI Taxonomy" id="1653850"/>
    <lineage>
        <taxon>Bacteria</taxon>
        <taxon>Pseudomonadati</taxon>
        <taxon>Planctomycetota</taxon>
        <taxon>Planctomycetia</taxon>
        <taxon>Planctomycetales</taxon>
        <taxon>Planctomycetaceae</taxon>
        <taxon>Planctomyces</taxon>
    </lineage>
</organism>
<reference evidence="9 10" key="2">
    <citation type="submission" date="2019-08" db="EMBL/GenBank/DDBJ databases">
        <authorList>
            <person name="Henke P."/>
        </authorList>
    </citation>
    <scope>NUCLEOTIDE SEQUENCE [LARGE SCALE GENOMIC DNA]</scope>
    <source>
        <strain evidence="9">Phe10_nw2017</strain>
    </source>
</reference>
<keyword evidence="6 7" id="KW-0472">Membrane</keyword>
<proteinExistence type="inferred from homology"/>
<dbReference type="Gene3D" id="1.20.81.30">
    <property type="entry name" value="Type II secretion system (T2SS), domain F"/>
    <property type="match status" value="2"/>
</dbReference>
<accession>A0A5C6MHJ6</accession>
<sequence length="371" mass="40070">MRLRLQDIEDLAEELRSAVRAGVPLERSISVSAAGHGRRLRVFLRRMQGQLEAGESLESILSGASGGEGRLLAAAVIAGLKAGRPALTLELLGDYVTDVIDLRSRIAQAATYPVAIMATAVLLVSGVLQIFLDRYLDSAVTGLGVQPGALLMSFLLFNRGNPWWVFVPTGLFAGLIVLWIFSGRSTALSFRGPERLLLLLPGLRRIVEDLQNYTLTRMLWLLLQHEMSLTDALPLAGAVSGSGRLQRACLGLAMEVSAGVQLAGSGSSAVAHLPPLLRASLVQTVGQERRLTIRLQATAGFYRQRFERGVLWMRLLMPAVLLFVVGGGCALGYGLLIFWPVLELYQGLTISVMSPACLWQSAVALCQQGLQ</sequence>
<dbReference type="InterPro" id="IPR042094">
    <property type="entry name" value="T2SS_GspF_sf"/>
</dbReference>
<feature type="transmembrane region" description="Helical" evidence="7">
    <location>
        <begin position="315"/>
        <end position="339"/>
    </location>
</feature>
<keyword evidence="5 7" id="KW-1133">Transmembrane helix</keyword>
<dbReference type="PANTHER" id="PTHR30012">
    <property type="entry name" value="GENERAL SECRETION PATHWAY PROTEIN"/>
    <property type="match status" value="1"/>
</dbReference>
<keyword evidence="4 7" id="KW-0812">Transmembrane</keyword>
<evidence type="ECO:0000256" key="5">
    <source>
        <dbReference type="ARBA" id="ARBA00022989"/>
    </source>
</evidence>
<dbReference type="InterPro" id="IPR003004">
    <property type="entry name" value="GspF/PilC"/>
</dbReference>
<dbReference type="EMBL" id="SRHE01000006">
    <property type="protein sequence ID" value="TWW12621.1"/>
    <property type="molecule type" value="Genomic_DNA"/>
</dbReference>
<evidence type="ECO:0000256" key="3">
    <source>
        <dbReference type="ARBA" id="ARBA00022475"/>
    </source>
</evidence>
<name>A0A5C6MHJ6_9PLAN</name>
<feature type="transmembrane region" description="Helical" evidence="7">
    <location>
        <begin position="163"/>
        <end position="181"/>
    </location>
</feature>
<evidence type="ECO:0000256" key="2">
    <source>
        <dbReference type="ARBA" id="ARBA00005745"/>
    </source>
</evidence>
<comment type="subcellular location">
    <subcellularLocation>
        <location evidence="1">Cell membrane</location>
        <topology evidence="1">Multi-pass membrane protein</topology>
    </subcellularLocation>
</comment>
<dbReference type="InterPro" id="IPR018076">
    <property type="entry name" value="T2SS_GspF_dom"/>
</dbReference>